<organism evidence="2 3">
    <name type="scientific">Alteromonas oceani</name>
    <dbReference type="NCBI Taxonomy" id="2071609"/>
    <lineage>
        <taxon>Bacteria</taxon>
        <taxon>Pseudomonadati</taxon>
        <taxon>Pseudomonadota</taxon>
        <taxon>Gammaproteobacteria</taxon>
        <taxon>Alteromonadales</taxon>
        <taxon>Alteromonadaceae</taxon>
        <taxon>Alteromonas/Salinimonas group</taxon>
        <taxon>Alteromonas</taxon>
    </lineage>
</organism>
<feature type="transmembrane region" description="Helical" evidence="1">
    <location>
        <begin position="50"/>
        <end position="72"/>
    </location>
</feature>
<evidence type="ECO:0000313" key="3">
    <source>
        <dbReference type="Proteomes" id="UP001595477"/>
    </source>
</evidence>
<comment type="caution">
    <text evidence="2">The sequence shown here is derived from an EMBL/GenBank/DDBJ whole genome shotgun (WGS) entry which is preliminary data.</text>
</comment>
<dbReference type="EMBL" id="JBHRSX010000032">
    <property type="protein sequence ID" value="MFC3202943.1"/>
    <property type="molecule type" value="Genomic_DNA"/>
</dbReference>
<proteinExistence type="predicted"/>
<gene>
    <name evidence="2" type="ORF">ACFOEW_14085</name>
</gene>
<feature type="transmembrane region" description="Helical" evidence="1">
    <location>
        <begin position="193"/>
        <end position="211"/>
    </location>
</feature>
<feature type="transmembrane region" description="Helical" evidence="1">
    <location>
        <begin position="7"/>
        <end position="30"/>
    </location>
</feature>
<feature type="transmembrane region" description="Helical" evidence="1">
    <location>
        <begin position="92"/>
        <end position="112"/>
    </location>
</feature>
<reference evidence="3" key="1">
    <citation type="journal article" date="2019" name="Int. J. Syst. Evol. Microbiol.">
        <title>The Global Catalogue of Microorganisms (GCM) 10K type strain sequencing project: providing services to taxonomists for standard genome sequencing and annotation.</title>
        <authorList>
            <consortium name="The Broad Institute Genomics Platform"/>
            <consortium name="The Broad Institute Genome Sequencing Center for Infectious Disease"/>
            <person name="Wu L."/>
            <person name="Ma J."/>
        </authorList>
    </citation>
    <scope>NUCLEOTIDE SEQUENCE [LARGE SCALE GENOMIC DNA]</scope>
    <source>
        <strain evidence="3">KCTC 52449</strain>
    </source>
</reference>
<keyword evidence="1" id="KW-1133">Transmembrane helix</keyword>
<dbReference type="Pfam" id="PF10067">
    <property type="entry name" value="DUF2306"/>
    <property type="match status" value="1"/>
</dbReference>
<feature type="transmembrane region" description="Helical" evidence="1">
    <location>
        <begin position="118"/>
        <end position="140"/>
    </location>
</feature>
<accession>A0ABV7K2Y0</accession>
<feature type="transmembrane region" description="Helical" evidence="1">
    <location>
        <begin position="152"/>
        <end position="173"/>
    </location>
</feature>
<keyword evidence="1" id="KW-0812">Transmembrane</keyword>
<dbReference type="InterPro" id="IPR018750">
    <property type="entry name" value="DUF2306_membrane"/>
</dbReference>
<name>A0ABV7K2Y0_9ALTE</name>
<evidence type="ECO:0000256" key="1">
    <source>
        <dbReference type="SAM" id="Phobius"/>
    </source>
</evidence>
<keyword evidence="1" id="KW-0472">Membrane</keyword>
<keyword evidence="3" id="KW-1185">Reference proteome</keyword>
<dbReference type="Proteomes" id="UP001595477">
    <property type="component" value="Unassembled WGS sequence"/>
</dbReference>
<protein>
    <submittedName>
        <fullName evidence="2">DUF2306 domain-containing protein</fullName>
    </submittedName>
</protein>
<evidence type="ECO:0000313" key="2">
    <source>
        <dbReference type="EMBL" id="MFC3202943.1"/>
    </source>
</evidence>
<sequence length="255" mass="28480">MVKAWVGIILTGQWIFALYILVQFTLPLITGQLDESRYAYMIRGYVNGDTINNAILLLHVIPVMLISLSGTFQLFPAIRQHFPRFHRINGRVYLTFGMLGAIGGLYLTWVTGSRLSDLGALGVTVNGLLIPVMVYFAWRYAVQRDFSRHQRFAVHAFILINGVWTFRLLLMGWFMLNQGPQGNSANLDGPADVILSFASYLLPMFIAELIFRARARDTVGSRVTATIAVCIAILITLIGTAAATMMMWGPRIVGY</sequence>
<feature type="transmembrane region" description="Helical" evidence="1">
    <location>
        <begin position="223"/>
        <end position="248"/>
    </location>
</feature>